<dbReference type="AlphaFoldDB" id="A0A0G9H6J2"/>
<dbReference type="GO" id="GO:0016117">
    <property type="term" value="P:carotenoid biosynthetic process"/>
    <property type="evidence" value="ECO:0007669"/>
    <property type="project" value="UniProtKB-ARBA"/>
</dbReference>
<dbReference type="PANTHER" id="PTHR11626:SF2">
    <property type="entry name" value="SQUALENE SYNTHASE"/>
    <property type="match status" value="1"/>
</dbReference>
<proteinExistence type="predicted"/>
<comment type="caution">
    <text evidence="2">The sequence shown here is derived from an EMBL/GenBank/DDBJ whole genome shotgun (WGS) entry which is preliminary data.</text>
</comment>
<dbReference type="SUPFAM" id="SSF48576">
    <property type="entry name" value="Terpenoid synthases"/>
    <property type="match status" value="1"/>
</dbReference>
<name>A0A0G9H6J2_9GAMM</name>
<dbReference type="SFLD" id="SFLDS00005">
    <property type="entry name" value="Isoprenoid_Synthase_Type_I"/>
    <property type="match status" value="1"/>
</dbReference>
<dbReference type="PATRIC" id="fig|1440762.4.peg.412"/>
<reference evidence="2 3" key="1">
    <citation type="journal article" date="2015" name="Antonie Van Leeuwenhoek">
        <title>A phylogenomic and molecular marker based taxonomic framework for the order Xanthomonadales: proposal to transfer the families Algiphilaceae and Solimonadaceae to the order Nevskiales ord. nov. and to create a new family within the order Xanthomonadales, the family Rhodanobacteraceae fam. nov., containing the genus Rhodanobacter and its closest relatives.</title>
        <authorList>
            <person name="Naushad S."/>
            <person name="Adeolu M."/>
            <person name="Wong S."/>
            <person name="Sohail M."/>
            <person name="Schellhorn H.E."/>
            <person name="Gupta R.S."/>
        </authorList>
    </citation>
    <scope>NUCLEOTIDE SEQUENCE [LARGE SCALE GENOMIC DNA]</scope>
    <source>
        <strain evidence="2 3">DSM 16301</strain>
    </source>
</reference>
<dbReference type="GO" id="GO:0045338">
    <property type="term" value="P:farnesyl diphosphate metabolic process"/>
    <property type="evidence" value="ECO:0007669"/>
    <property type="project" value="InterPro"/>
</dbReference>
<dbReference type="CDD" id="cd00683">
    <property type="entry name" value="Trans_IPPS_HH"/>
    <property type="match status" value="1"/>
</dbReference>
<dbReference type="InterPro" id="IPR044844">
    <property type="entry name" value="Trans_IPPS_euk-type"/>
</dbReference>
<evidence type="ECO:0000313" key="3">
    <source>
        <dbReference type="Proteomes" id="UP000035481"/>
    </source>
</evidence>
<dbReference type="STRING" id="1440762.Y882_05340"/>
<dbReference type="InterPro" id="IPR019845">
    <property type="entry name" value="Squalene/phytoene_synthase_CS"/>
</dbReference>
<dbReference type="GO" id="GO:0051996">
    <property type="term" value="F:squalene synthase [NAD(P)H] activity"/>
    <property type="evidence" value="ECO:0007669"/>
    <property type="project" value="InterPro"/>
</dbReference>
<evidence type="ECO:0000256" key="1">
    <source>
        <dbReference type="ARBA" id="ARBA00022679"/>
    </source>
</evidence>
<dbReference type="PROSITE" id="PS01044">
    <property type="entry name" value="SQUALEN_PHYTOEN_SYN_1"/>
    <property type="match status" value="1"/>
</dbReference>
<dbReference type="PANTHER" id="PTHR11626">
    <property type="entry name" value="FARNESYL-DIPHOSPHATE FARNESYLTRANSFERASE"/>
    <property type="match status" value="1"/>
</dbReference>
<dbReference type="InterPro" id="IPR002060">
    <property type="entry name" value="Squ/phyt_synthse"/>
</dbReference>
<dbReference type="Proteomes" id="UP000035481">
    <property type="component" value="Unassembled WGS sequence"/>
</dbReference>
<dbReference type="Pfam" id="PF00494">
    <property type="entry name" value="SQS_PSY"/>
    <property type="match status" value="1"/>
</dbReference>
<dbReference type="EMBL" id="JPLA01000013">
    <property type="protein sequence ID" value="KLD64849.1"/>
    <property type="molecule type" value="Genomic_DNA"/>
</dbReference>
<accession>A0A0G9H6J2</accession>
<dbReference type="SFLD" id="SFLDG01018">
    <property type="entry name" value="Squalene/Phytoene_Synthase_Lik"/>
    <property type="match status" value="1"/>
</dbReference>
<dbReference type="InterPro" id="IPR008949">
    <property type="entry name" value="Isoprenoid_synthase_dom_sf"/>
</dbReference>
<dbReference type="OrthoDB" id="9807580at2"/>
<dbReference type="Gene3D" id="1.10.600.10">
    <property type="entry name" value="Farnesyl Diphosphate Synthase"/>
    <property type="match status" value="1"/>
</dbReference>
<evidence type="ECO:0000313" key="2">
    <source>
        <dbReference type="EMBL" id="KLD64849.1"/>
    </source>
</evidence>
<protein>
    <submittedName>
        <fullName evidence="2">Phytoene synthase</fullName>
    </submittedName>
</protein>
<sequence length="377" mass="42206">MFEAKHAAAIAPSNAGAYQEAILPKVSRTFALTIPQLPPALRDVVANAYLLCRIADTIEDEPAFSAEEKGRYEKAFVDAVTGRIDAREFAAHIAPRLSDATSESERDLMFRLPLVLEITETFNPIQHEAIVECLRVMSQGMHDFQRVVGLQGLDSQRDMDRYCYHVAGVVGEMLTKLLIDFEPELVPQTRTLMRLAISFGQGLQMTNILKDQWEDRSHGVCWLPHDVFARHGVELQDLAAGQQDAHYADAMIELIGIAHAHLCRAVEYTLIVPARHAGFRRFCLWSIGLAVLTLRNLQDRLDFSSGTQVKVSRAAVAQTIGLTRLSDKYDPAVRFLFGAAARKLPLTPLAAEWEVPQANHAAWPWRRTSHYKNARSL</sequence>
<gene>
    <name evidence="2" type="ORF">Y882_05340</name>
</gene>
<dbReference type="InterPro" id="IPR033904">
    <property type="entry name" value="Trans_IPPS_HH"/>
</dbReference>
<organism evidence="2 3">
    <name type="scientific">Dyella japonica DSM 16301</name>
    <dbReference type="NCBI Taxonomy" id="1440762"/>
    <lineage>
        <taxon>Bacteria</taxon>
        <taxon>Pseudomonadati</taxon>
        <taxon>Pseudomonadota</taxon>
        <taxon>Gammaproteobacteria</taxon>
        <taxon>Lysobacterales</taxon>
        <taxon>Rhodanobacteraceae</taxon>
        <taxon>Dyella</taxon>
    </lineage>
</organism>
<keyword evidence="1" id="KW-0808">Transferase</keyword>